<feature type="transmembrane region" description="Helical" evidence="5">
    <location>
        <begin position="415"/>
        <end position="439"/>
    </location>
</feature>
<dbReference type="OrthoDB" id="5296287at2759"/>
<feature type="transmembrane region" description="Helical" evidence="5">
    <location>
        <begin position="247"/>
        <end position="266"/>
    </location>
</feature>
<dbReference type="EMBL" id="RJVU01054446">
    <property type="protein sequence ID" value="ROL08877.1"/>
    <property type="molecule type" value="Genomic_DNA"/>
</dbReference>
<evidence type="ECO:0000313" key="8">
    <source>
        <dbReference type="Proteomes" id="UP000281406"/>
    </source>
</evidence>
<evidence type="ECO:0000256" key="3">
    <source>
        <dbReference type="ARBA" id="ARBA00022989"/>
    </source>
</evidence>
<evidence type="ECO:0000256" key="5">
    <source>
        <dbReference type="SAM" id="Phobius"/>
    </source>
</evidence>
<feature type="transmembrane region" description="Helical" evidence="5">
    <location>
        <begin position="136"/>
        <end position="153"/>
    </location>
</feature>
<dbReference type="InterPro" id="IPR005828">
    <property type="entry name" value="MFS_sugar_transport-like"/>
</dbReference>
<feature type="transmembrane region" description="Helical" evidence="5">
    <location>
        <begin position="390"/>
        <end position="409"/>
    </location>
</feature>
<feature type="transmembrane region" description="Helical" evidence="5">
    <location>
        <begin position="334"/>
        <end position="351"/>
    </location>
</feature>
<comment type="caution">
    <text evidence="7">The sequence shown here is derived from an EMBL/GenBank/DDBJ whole genome shotgun (WGS) entry which is preliminary data.</text>
</comment>
<evidence type="ECO:0000256" key="1">
    <source>
        <dbReference type="ARBA" id="ARBA00004141"/>
    </source>
</evidence>
<dbReference type="AlphaFoldDB" id="A0A3N0Y1H1"/>
<keyword evidence="3 5" id="KW-1133">Transmembrane helix</keyword>
<sequence>MNFDKVLDRIGGFGRFQKTLYVWICLPQIFLAFHMLVSVFTGAVPPHLCRSAWPTGNSGGPGLGLNFSIAPGESCTSFQDGLLSQLNHSPPITEHPSTSNSCAGGWEFSKEVFLSTIVTEWDLVCENATLNNIGSSIYMFGLLVGAVLFGALADKYGRRIIILTGLAVQAIFGVGVAFAPNFYIYVLLRFVVGMTVSAVIMNAFVLGTEWTGPKERMLAGVITDYFFGFGYILLAGVAYLIRDWRKLQLAISAPGFLFLFYIWVLPKSARWLMANKKHEEALDLIRKAALINGKPLVDSDIELCQSPKNSEKLQDLRKYTVIDLVRTPRMRKQSLILFYLWFVNVLVYYGLSLNISDFGMNIYLTQMIFGLVEMPARTITLFTLNRSRRISQLAFLAVGGLACLLTIFIPDDLSIVRTVLAMVGKFGITASLSIVYIYSAEVFPTVIRQNGIGMGSMCARAGGVIAPIIYLMRNINHHAPMVVFGLCPLIGAALTMFLPETAHNPLPDTIEDVESTSFRTTAEKSQHALYEECPKQNPDIIL</sequence>
<accession>A0A3N0Y1H1</accession>
<feature type="transmembrane region" description="Helical" evidence="5">
    <location>
        <begin position="20"/>
        <end position="44"/>
    </location>
</feature>
<proteinExistence type="predicted"/>
<organism evidence="7 8">
    <name type="scientific">Anabarilius grahami</name>
    <name type="common">Kanglang fish</name>
    <name type="synonym">Barilius grahami</name>
    <dbReference type="NCBI Taxonomy" id="495550"/>
    <lineage>
        <taxon>Eukaryota</taxon>
        <taxon>Metazoa</taxon>
        <taxon>Chordata</taxon>
        <taxon>Craniata</taxon>
        <taxon>Vertebrata</taxon>
        <taxon>Euteleostomi</taxon>
        <taxon>Actinopterygii</taxon>
        <taxon>Neopterygii</taxon>
        <taxon>Teleostei</taxon>
        <taxon>Ostariophysi</taxon>
        <taxon>Cypriniformes</taxon>
        <taxon>Xenocyprididae</taxon>
        <taxon>Xenocypridinae</taxon>
        <taxon>Xenocypridinae incertae sedis</taxon>
        <taxon>Anabarilius</taxon>
    </lineage>
</organism>
<dbReference type="Proteomes" id="UP000281406">
    <property type="component" value="Unassembled WGS sequence"/>
</dbReference>
<feature type="transmembrane region" description="Helical" evidence="5">
    <location>
        <begin position="160"/>
        <end position="178"/>
    </location>
</feature>
<keyword evidence="4 5" id="KW-0472">Membrane</keyword>
<evidence type="ECO:0000256" key="4">
    <source>
        <dbReference type="ARBA" id="ARBA00023136"/>
    </source>
</evidence>
<dbReference type="PROSITE" id="PS50850">
    <property type="entry name" value="MFS"/>
    <property type="match status" value="1"/>
</dbReference>
<feature type="transmembrane region" description="Helical" evidence="5">
    <location>
        <begin position="451"/>
        <end position="472"/>
    </location>
</feature>
<dbReference type="GO" id="GO:0016020">
    <property type="term" value="C:membrane"/>
    <property type="evidence" value="ECO:0007669"/>
    <property type="project" value="UniProtKB-SubCell"/>
</dbReference>
<dbReference type="SUPFAM" id="SSF103473">
    <property type="entry name" value="MFS general substrate transporter"/>
    <property type="match status" value="1"/>
</dbReference>
<name>A0A3N0Y1H1_ANAGA</name>
<feature type="domain" description="Major facilitator superfamily (MFS) profile" evidence="6">
    <location>
        <begin position="65"/>
        <end position="503"/>
    </location>
</feature>
<feature type="transmembrane region" description="Helical" evidence="5">
    <location>
        <begin position="184"/>
        <end position="206"/>
    </location>
</feature>
<dbReference type="CDD" id="cd17374">
    <property type="entry name" value="MFS_OAT"/>
    <property type="match status" value="1"/>
</dbReference>
<dbReference type="PANTHER" id="PTHR24064">
    <property type="entry name" value="SOLUTE CARRIER FAMILY 22 MEMBER"/>
    <property type="match status" value="1"/>
</dbReference>
<evidence type="ECO:0000259" key="6">
    <source>
        <dbReference type="PROSITE" id="PS50850"/>
    </source>
</evidence>
<dbReference type="InterPro" id="IPR036259">
    <property type="entry name" value="MFS_trans_sf"/>
</dbReference>
<protein>
    <submittedName>
        <fullName evidence="7">Solute carrier family 22 member 6-A</fullName>
    </submittedName>
</protein>
<keyword evidence="8" id="KW-1185">Reference proteome</keyword>
<evidence type="ECO:0000313" key="7">
    <source>
        <dbReference type="EMBL" id="ROL08877.1"/>
    </source>
</evidence>
<gene>
    <name evidence="7" type="ORF">DPX16_5213</name>
</gene>
<dbReference type="InterPro" id="IPR020846">
    <property type="entry name" value="MFS_dom"/>
</dbReference>
<feature type="transmembrane region" description="Helical" evidence="5">
    <location>
        <begin position="478"/>
        <end position="498"/>
    </location>
</feature>
<dbReference type="Gene3D" id="1.20.1250.20">
    <property type="entry name" value="MFS general substrate transporter like domains"/>
    <property type="match status" value="1"/>
</dbReference>
<evidence type="ECO:0000256" key="2">
    <source>
        <dbReference type="ARBA" id="ARBA00022692"/>
    </source>
</evidence>
<feature type="transmembrane region" description="Helical" evidence="5">
    <location>
        <begin position="363"/>
        <end position="383"/>
    </location>
</feature>
<dbReference type="GO" id="GO:0022857">
    <property type="term" value="F:transmembrane transporter activity"/>
    <property type="evidence" value="ECO:0007669"/>
    <property type="project" value="InterPro"/>
</dbReference>
<feature type="transmembrane region" description="Helical" evidence="5">
    <location>
        <begin position="218"/>
        <end position="241"/>
    </location>
</feature>
<comment type="subcellular location">
    <subcellularLocation>
        <location evidence="1">Membrane</location>
        <topology evidence="1">Multi-pass membrane protein</topology>
    </subcellularLocation>
</comment>
<dbReference type="Pfam" id="PF00083">
    <property type="entry name" value="Sugar_tr"/>
    <property type="match status" value="1"/>
</dbReference>
<keyword evidence="2 5" id="KW-0812">Transmembrane</keyword>
<reference evidence="7 8" key="1">
    <citation type="submission" date="2018-10" db="EMBL/GenBank/DDBJ databases">
        <title>Genome assembly for a Yunnan-Guizhou Plateau 3E fish, Anabarilius grahami (Regan), and its evolutionary and genetic applications.</title>
        <authorList>
            <person name="Jiang W."/>
        </authorList>
    </citation>
    <scope>NUCLEOTIDE SEQUENCE [LARGE SCALE GENOMIC DNA]</scope>
    <source>
        <strain evidence="7">AG-KIZ</strain>
        <tissue evidence="7">Muscle</tissue>
    </source>
</reference>